<evidence type="ECO:0000259" key="4">
    <source>
        <dbReference type="PROSITE" id="PS50893"/>
    </source>
</evidence>
<reference evidence="5 6" key="1">
    <citation type="submission" date="2023-07" db="EMBL/GenBank/DDBJ databases">
        <title>Sequencing the genomes of 1000 actinobacteria strains.</title>
        <authorList>
            <person name="Klenk H.-P."/>
        </authorList>
    </citation>
    <scope>NUCLEOTIDE SEQUENCE [LARGE SCALE GENOMIC DNA]</scope>
    <source>
        <strain evidence="5 6">DSM 15539</strain>
    </source>
</reference>
<evidence type="ECO:0000313" key="6">
    <source>
        <dbReference type="Proteomes" id="UP001266099"/>
    </source>
</evidence>
<dbReference type="Proteomes" id="UP001266099">
    <property type="component" value="Unassembled WGS sequence"/>
</dbReference>
<dbReference type="InterPro" id="IPR015854">
    <property type="entry name" value="ABC_transpr_LolD-like"/>
</dbReference>
<dbReference type="InterPro" id="IPR003593">
    <property type="entry name" value="AAA+_ATPase"/>
</dbReference>
<feature type="domain" description="ABC transporter" evidence="4">
    <location>
        <begin position="34"/>
        <end position="258"/>
    </location>
</feature>
<dbReference type="CDD" id="cd03255">
    <property type="entry name" value="ABC_MJ0796_LolCDE_FtsE"/>
    <property type="match status" value="1"/>
</dbReference>
<dbReference type="GO" id="GO:0005524">
    <property type="term" value="F:ATP binding"/>
    <property type="evidence" value="ECO:0007669"/>
    <property type="project" value="UniProtKB-KW"/>
</dbReference>
<organism evidence="5 6">
    <name type="scientific">Arcanobacterium hippocoleae</name>
    <dbReference type="NCBI Taxonomy" id="149017"/>
    <lineage>
        <taxon>Bacteria</taxon>
        <taxon>Bacillati</taxon>
        <taxon>Actinomycetota</taxon>
        <taxon>Actinomycetes</taxon>
        <taxon>Actinomycetales</taxon>
        <taxon>Actinomycetaceae</taxon>
        <taxon>Arcanobacterium</taxon>
    </lineage>
</organism>
<gene>
    <name evidence="5" type="ORF">J2S36_001041</name>
</gene>
<keyword evidence="2" id="KW-0547">Nucleotide-binding</keyword>
<dbReference type="InterPro" id="IPR017911">
    <property type="entry name" value="MacB-like_ATP-bd"/>
</dbReference>
<accession>A0ABU1T2D9</accession>
<dbReference type="PROSITE" id="PS50893">
    <property type="entry name" value="ABC_TRANSPORTER_2"/>
    <property type="match status" value="1"/>
</dbReference>
<evidence type="ECO:0000313" key="5">
    <source>
        <dbReference type="EMBL" id="MDR6939498.1"/>
    </source>
</evidence>
<dbReference type="InterPro" id="IPR003439">
    <property type="entry name" value="ABC_transporter-like_ATP-bd"/>
</dbReference>
<protein>
    <submittedName>
        <fullName evidence="5">ABC transport system ATP-binding protein</fullName>
    </submittedName>
</protein>
<dbReference type="PROSITE" id="PS00211">
    <property type="entry name" value="ABC_TRANSPORTER_1"/>
    <property type="match status" value="1"/>
</dbReference>
<keyword evidence="1" id="KW-0813">Transport</keyword>
<dbReference type="InterPro" id="IPR027417">
    <property type="entry name" value="P-loop_NTPase"/>
</dbReference>
<dbReference type="PANTHER" id="PTHR24220">
    <property type="entry name" value="IMPORT ATP-BINDING PROTEIN"/>
    <property type="match status" value="1"/>
</dbReference>
<name>A0ABU1T2D9_9ACTO</name>
<evidence type="ECO:0000256" key="3">
    <source>
        <dbReference type="ARBA" id="ARBA00022840"/>
    </source>
</evidence>
<keyword evidence="3 5" id="KW-0067">ATP-binding</keyword>
<dbReference type="InterPro" id="IPR017871">
    <property type="entry name" value="ABC_transporter-like_CS"/>
</dbReference>
<sequence>MNDSIQVNSIHNSDANSAAENSAVGNHETSSVLLQAVGVTKNFGMVHALAGIDLSIRKGEQVAIMGPSGSGKSTLLHTLSGILTPSSGRVSFNGTAISSLRDSARSRIRMQHFGFVFQDGQLVPELTARENAALPLLLNGANRNSANKTAADWLNRLGVGEQSRKRPGEMSGGQAQRVAIARALACSPAVVFADEPTGALDQATGHEVMQILTTAAKMSGATLIVITHDIKVAAWCQRLVEIRDGLVHTDRPVNEVTA</sequence>
<evidence type="ECO:0000256" key="1">
    <source>
        <dbReference type="ARBA" id="ARBA00022448"/>
    </source>
</evidence>
<dbReference type="EMBL" id="JAVDUJ010000001">
    <property type="protein sequence ID" value="MDR6939498.1"/>
    <property type="molecule type" value="Genomic_DNA"/>
</dbReference>
<dbReference type="Pfam" id="PF00005">
    <property type="entry name" value="ABC_tran"/>
    <property type="match status" value="1"/>
</dbReference>
<dbReference type="PANTHER" id="PTHR24220:SF685">
    <property type="entry name" value="ABC TRANSPORTER RELATED"/>
    <property type="match status" value="1"/>
</dbReference>
<dbReference type="SMART" id="SM00382">
    <property type="entry name" value="AAA"/>
    <property type="match status" value="1"/>
</dbReference>
<proteinExistence type="predicted"/>
<dbReference type="Gene3D" id="3.40.50.300">
    <property type="entry name" value="P-loop containing nucleotide triphosphate hydrolases"/>
    <property type="match status" value="1"/>
</dbReference>
<dbReference type="SUPFAM" id="SSF52540">
    <property type="entry name" value="P-loop containing nucleoside triphosphate hydrolases"/>
    <property type="match status" value="1"/>
</dbReference>
<keyword evidence="6" id="KW-1185">Reference proteome</keyword>
<evidence type="ECO:0000256" key="2">
    <source>
        <dbReference type="ARBA" id="ARBA00022741"/>
    </source>
</evidence>
<comment type="caution">
    <text evidence="5">The sequence shown here is derived from an EMBL/GenBank/DDBJ whole genome shotgun (WGS) entry which is preliminary data.</text>
</comment>